<organism evidence="2">
    <name type="scientific">mine drainage metagenome</name>
    <dbReference type="NCBI Taxonomy" id="410659"/>
    <lineage>
        <taxon>unclassified sequences</taxon>
        <taxon>metagenomes</taxon>
        <taxon>ecological metagenomes</taxon>
    </lineage>
</organism>
<reference evidence="2" key="1">
    <citation type="submission" date="2013-08" db="EMBL/GenBank/DDBJ databases">
        <authorList>
            <person name="Mendez C."/>
            <person name="Richter M."/>
            <person name="Ferrer M."/>
            <person name="Sanchez J."/>
        </authorList>
    </citation>
    <scope>NUCLEOTIDE SEQUENCE</scope>
</reference>
<dbReference type="AlphaFoldDB" id="T1C845"/>
<feature type="non-terminal residue" evidence="2">
    <location>
        <position position="291"/>
    </location>
</feature>
<gene>
    <name evidence="2" type="ORF">B1B_01255</name>
</gene>
<name>T1C845_9ZZZZ</name>
<evidence type="ECO:0000313" key="2">
    <source>
        <dbReference type="EMBL" id="EQD77093.1"/>
    </source>
</evidence>
<proteinExistence type="predicted"/>
<dbReference type="EMBL" id="AUZY01000880">
    <property type="protein sequence ID" value="EQD77093.1"/>
    <property type="molecule type" value="Genomic_DNA"/>
</dbReference>
<sequence>MSLSDRMTGRWGELYSDLLPELLPAMEAPPQHHPCPHPGHLSRHGDAFRLFRDWNESGGGVCNTCGARPNGVLMLEWLLGLDRDTVVAIIRDWVDRVEPVTARMRWRTPAIEQAPQENDLKLASWLSQLWSQAARMGDPGAEIARSYLRYRGIPDWLIMRTGNLRGVPSLSTGRGSQEAYPALLGRYQGSDGHPIAVHRIWCTAEGKAPISVPKKTTPHRSDHAMRGGAIRLFEPYRGTLGVAEGIETALGASLVSNMPVWSCLSCGLLSYFVPPEGVHHLHVWGDADRAG</sequence>
<dbReference type="InterPro" id="IPR055570">
    <property type="entry name" value="DUF7146"/>
</dbReference>
<protein>
    <recommendedName>
        <fullName evidence="1">DUF7146 domain-containing protein</fullName>
    </recommendedName>
</protein>
<reference evidence="2" key="2">
    <citation type="journal article" date="2014" name="ISME J.">
        <title>Microbial stratification in low pH oxic and suboxic macroscopic growths along an acid mine drainage.</title>
        <authorList>
            <person name="Mendez-Garcia C."/>
            <person name="Mesa V."/>
            <person name="Sprenger R.R."/>
            <person name="Richter M."/>
            <person name="Diez M.S."/>
            <person name="Solano J."/>
            <person name="Bargiela R."/>
            <person name="Golyshina O.V."/>
            <person name="Manteca A."/>
            <person name="Ramos J.L."/>
            <person name="Gallego J.R."/>
            <person name="Llorente I."/>
            <person name="Martins Dos Santos V.A."/>
            <person name="Jensen O.N."/>
            <person name="Pelaez A.I."/>
            <person name="Sanchez J."/>
            <person name="Ferrer M."/>
        </authorList>
    </citation>
    <scope>NUCLEOTIDE SEQUENCE</scope>
</reference>
<comment type="caution">
    <text evidence="2">The sequence shown here is derived from an EMBL/GenBank/DDBJ whole genome shotgun (WGS) entry which is preliminary data.</text>
</comment>
<dbReference type="Pfam" id="PF23639">
    <property type="entry name" value="DUF7146"/>
    <property type="match status" value="1"/>
</dbReference>
<evidence type="ECO:0000259" key="1">
    <source>
        <dbReference type="Pfam" id="PF23639"/>
    </source>
</evidence>
<feature type="domain" description="DUF7146" evidence="1">
    <location>
        <begin position="125"/>
        <end position="226"/>
    </location>
</feature>
<accession>T1C845</accession>